<keyword evidence="4" id="KW-0479">Metal-binding</keyword>
<keyword evidence="5 8" id="KW-0456">Lyase</keyword>
<dbReference type="SUPFAM" id="SSF51569">
    <property type="entry name" value="Aldolase"/>
    <property type="match status" value="1"/>
</dbReference>
<dbReference type="EC" id="4.1.3.4" evidence="3"/>
<comment type="pathway">
    <text evidence="1">Metabolic intermediate metabolism; (S)-3-hydroxy-3-methylglutaryl-CoA degradation; acetoacetate from (S)-3-hydroxy-3-methylglutaryl-CoA: step 1/1.</text>
</comment>
<accession>A0AAP1RCW9</accession>
<gene>
    <name evidence="8" type="ORF">IH772_32310</name>
</gene>
<feature type="domain" description="Pyruvate carboxyltransferase" evidence="7">
    <location>
        <begin position="1"/>
        <end position="49"/>
    </location>
</feature>
<evidence type="ECO:0000256" key="4">
    <source>
        <dbReference type="ARBA" id="ARBA00022723"/>
    </source>
</evidence>
<dbReference type="PANTHER" id="PTHR42738:SF7">
    <property type="entry name" value="HYDROXYMETHYLGLUTARYL-COA LYASE"/>
    <property type="match status" value="1"/>
</dbReference>
<dbReference type="EMBL" id="JACZOI010001153">
    <property type="protein sequence ID" value="MBE0981640.1"/>
    <property type="molecule type" value="Genomic_DNA"/>
</dbReference>
<dbReference type="PROSITE" id="PS01062">
    <property type="entry name" value="HMG_COA_LYASE"/>
    <property type="match status" value="1"/>
</dbReference>
<dbReference type="InterPro" id="IPR043594">
    <property type="entry name" value="HMGL"/>
</dbReference>
<evidence type="ECO:0000256" key="2">
    <source>
        <dbReference type="ARBA" id="ARBA00009405"/>
    </source>
</evidence>
<dbReference type="Pfam" id="PF00682">
    <property type="entry name" value="HMGL-like"/>
    <property type="match status" value="1"/>
</dbReference>
<protein>
    <recommendedName>
        <fullName evidence="3">hydroxymethylglutaryl-CoA lyase</fullName>
        <ecNumber evidence="3">4.1.3.4</ecNumber>
    </recommendedName>
</protein>
<feature type="non-terminal residue" evidence="8">
    <location>
        <position position="49"/>
    </location>
</feature>
<dbReference type="InterPro" id="IPR000138">
    <property type="entry name" value="HMG_CoA_lyase_AS"/>
</dbReference>
<evidence type="ECO:0000256" key="5">
    <source>
        <dbReference type="ARBA" id="ARBA00023239"/>
    </source>
</evidence>
<evidence type="ECO:0000259" key="7">
    <source>
        <dbReference type="PROSITE" id="PS50991"/>
    </source>
</evidence>
<comment type="catalytic activity">
    <reaction evidence="6">
        <text>(3S)-3-hydroxy-3-methylglutaryl-CoA = acetoacetate + acetyl-CoA</text>
        <dbReference type="Rhea" id="RHEA:24404"/>
        <dbReference type="ChEBI" id="CHEBI:13705"/>
        <dbReference type="ChEBI" id="CHEBI:43074"/>
        <dbReference type="ChEBI" id="CHEBI:57288"/>
        <dbReference type="EC" id="4.1.3.4"/>
    </reaction>
</comment>
<comment type="similarity">
    <text evidence="2">Belongs to the HMG-CoA lyase family.</text>
</comment>
<dbReference type="GO" id="GO:0004419">
    <property type="term" value="F:hydroxymethylglutaryl-CoA lyase activity"/>
    <property type="evidence" value="ECO:0007669"/>
    <property type="project" value="UniProtKB-EC"/>
</dbReference>
<organism evidence="8 9">
    <name type="scientific">Escherichia coli</name>
    <dbReference type="NCBI Taxonomy" id="562"/>
    <lineage>
        <taxon>Bacteria</taxon>
        <taxon>Pseudomonadati</taxon>
        <taxon>Pseudomonadota</taxon>
        <taxon>Gammaproteobacteria</taxon>
        <taxon>Enterobacterales</taxon>
        <taxon>Enterobacteriaceae</taxon>
        <taxon>Escherichia</taxon>
    </lineage>
</organism>
<dbReference type="PROSITE" id="PS50991">
    <property type="entry name" value="PYR_CT"/>
    <property type="match status" value="1"/>
</dbReference>
<dbReference type="AlphaFoldDB" id="A0AAP1RCW9"/>
<dbReference type="PANTHER" id="PTHR42738">
    <property type="entry name" value="HYDROXYMETHYLGLUTARYL-COA LYASE"/>
    <property type="match status" value="1"/>
</dbReference>
<dbReference type="GO" id="GO:0046951">
    <property type="term" value="P:ketone body biosynthetic process"/>
    <property type="evidence" value="ECO:0007669"/>
    <property type="project" value="TreeGrafter"/>
</dbReference>
<dbReference type="GO" id="GO:0006552">
    <property type="term" value="P:L-leucine catabolic process"/>
    <property type="evidence" value="ECO:0007669"/>
    <property type="project" value="TreeGrafter"/>
</dbReference>
<evidence type="ECO:0000313" key="9">
    <source>
        <dbReference type="Proteomes" id="UP000640866"/>
    </source>
</evidence>
<reference evidence="8" key="1">
    <citation type="submission" date="2020-09" db="EMBL/GenBank/DDBJ databases">
        <title>Emerging polyconal dissemination of OXA-244-producing E. coli in France.</title>
        <authorList>
            <person name="Emeraud C."/>
            <person name="Girlich D."/>
            <person name="Bonnin R.A."/>
            <person name="Jousset A.B."/>
            <person name="Naas T."/>
            <person name="Dortet L."/>
        </authorList>
    </citation>
    <scope>NUCLEOTIDE SEQUENCE</scope>
    <source>
        <strain evidence="8">225E3</strain>
    </source>
</reference>
<comment type="caution">
    <text evidence="8">The sequence shown here is derived from an EMBL/GenBank/DDBJ whole genome shotgun (WGS) entry which is preliminary data.</text>
</comment>
<dbReference type="InterPro" id="IPR013785">
    <property type="entry name" value="Aldolase_TIM"/>
</dbReference>
<evidence type="ECO:0000313" key="8">
    <source>
        <dbReference type="EMBL" id="MBE0981640.1"/>
    </source>
</evidence>
<name>A0AAP1RCW9_ECOLX</name>
<proteinExistence type="inferred from homology"/>
<dbReference type="GO" id="GO:0046872">
    <property type="term" value="F:metal ion binding"/>
    <property type="evidence" value="ECO:0007669"/>
    <property type="project" value="UniProtKB-KW"/>
</dbReference>
<sequence length="49" mass="4920">FHDTYGQALANIYASLLEGVAVFDSSVAGLGGCPYAKGATGNVASEDVL</sequence>
<dbReference type="Gene3D" id="3.20.20.70">
    <property type="entry name" value="Aldolase class I"/>
    <property type="match status" value="1"/>
</dbReference>
<evidence type="ECO:0000256" key="6">
    <source>
        <dbReference type="ARBA" id="ARBA00049877"/>
    </source>
</evidence>
<evidence type="ECO:0000256" key="3">
    <source>
        <dbReference type="ARBA" id="ARBA00012910"/>
    </source>
</evidence>
<dbReference type="InterPro" id="IPR000891">
    <property type="entry name" value="PYR_CT"/>
</dbReference>
<evidence type="ECO:0000256" key="1">
    <source>
        <dbReference type="ARBA" id="ARBA00005143"/>
    </source>
</evidence>
<dbReference type="Proteomes" id="UP000640866">
    <property type="component" value="Unassembled WGS sequence"/>
</dbReference>
<feature type="non-terminal residue" evidence="8">
    <location>
        <position position="1"/>
    </location>
</feature>